<organism evidence="4 5">
    <name type="scientific">Magallana gigas</name>
    <name type="common">Pacific oyster</name>
    <name type="synonym">Crassostrea gigas</name>
    <dbReference type="NCBI Taxonomy" id="29159"/>
    <lineage>
        <taxon>Eukaryota</taxon>
        <taxon>Metazoa</taxon>
        <taxon>Spiralia</taxon>
        <taxon>Lophotrochozoa</taxon>
        <taxon>Mollusca</taxon>
        <taxon>Bivalvia</taxon>
        <taxon>Autobranchia</taxon>
        <taxon>Pteriomorphia</taxon>
        <taxon>Ostreida</taxon>
        <taxon>Ostreoidea</taxon>
        <taxon>Ostreidae</taxon>
        <taxon>Magallana</taxon>
    </lineage>
</organism>
<dbReference type="InterPro" id="IPR024337">
    <property type="entry name" value="tRNA_splic_suSen54"/>
</dbReference>
<dbReference type="PANTHER" id="PTHR21027:SF1">
    <property type="entry name" value="TRNA-SPLICING ENDONUCLEASE SUBUNIT SEN54"/>
    <property type="match status" value="1"/>
</dbReference>
<dbReference type="GO" id="GO:0000379">
    <property type="term" value="P:tRNA-type intron splice site recognition and cleavage"/>
    <property type="evidence" value="ECO:0007669"/>
    <property type="project" value="TreeGrafter"/>
</dbReference>
<dbReference type="Proteomes" id="UP000005408">
    <property type="component" value="Unassembled WGS sequence"/>
</dbReference>
<dbReference type="AlphaFoldDB" id="A0A8W8M1I5"/>
<keyword evidence="5" id="KW-1185">Reference proteome</keyword>
<evidence type="ECO:0000313" key="5">
    <source>
        <dbReference type="Proteomes" id="UP000005408"/>
    </source>
</evidence>
<evidence type="ECO:0000259" key="3">
    <source>
        <dbReference type="Pfam" id="PF12928"/>
    </source>
</evidence>
<dbReference type="InterPro" id="IPR024336">
    <property type="entry name" value="tRNA_splic_suSen54_N"/>
</dbReference>
<name>A0A8W8M1I5_MAGGI</name>
<protein>
    <recommendedName>
        <fullName evidence="3">tRNA-splicing endonuclease subunit Sen54 N-terminal domain-containing protein</fullName>
    </recommendedName>
</protein>
<dbReference type="EnsemblMetazoa" id="G3076.1">
    <property type="protein sequence ID" value="G3076.1:cds"/>
    <property type="gene ID" value="G3076"/>
</dbReference>
<dbReference type="OMA" id="CGSVQIF"/>
<feature type="domain" description="tRNA-splicing endonuclease subunit Sen54 N-terminal" evidence="3">
    <location>
        <begin position="64"/>
        <end position="130"/>
    </location>
</feature>
<evidence type="ECO:0000313" key="4">
    <source>
        <dbReference type="EnsemblMetazoa" id="G3076.1:cds"/>
    </source>
</evidence>
<dbReference type="GO" id="GO:0000214">
    <property type="term" value="C:tRNA-intron endonuclease complex"/>
    <property type="evidence" value="ECO:0007669"/>
    <property type="project" value="TreeGrafter"/>
</dbReference>
<dbReference type="Pfam" id="PF12928">
    <property type="entry name" value="tRNA_int_end_N2"/>
    <property type="match status" value="1"/>
</dbReference>
<keyword evidence="2" id="KW-0819">tRNA processing</keyword>
<proteinExistence type="inferred from homology"/>
<dbReference type="PANTHER" id="PTHR21027">
    <property type="entry name" value="TRNA-SPLICING ENDONUCLEASE SUBUNIT SEN54"/>
    <property type="match status" value="1"/>
</dbReference>
<evidence type="ECO:0000256" key="1">
    <source>
        <dbReference type="ARBA" id="ARBA00005736"/>
    </source>
</evidence>
<comment type="similarity">
    <text evidence="1">Belongs to the SEN54 family.</text>
</comment>
<evidence type="ECO:0000256" key="2">
    <source>
        <dbReference type="ARBA" id="ARBA00022694"/>
    </source>
</evidence>
<dbReference type="OrthoDB" id="408683at2759"/>
<sequence length="563" mass="65766">MESRKKKHEHILSYEKILCEEELFKHRKPYDKTVPQRGGDKDFSPDDSWLQAKRLEKFYEERKTVLAEPRVERIGSLVTGEWNPDIQLVELHKEMGKFWSTMGFTDKSKKWLYPEEALFLMETNTLEVWYKGLPVSIQQAYTEFLKNLKFEEYLVYAHLRRIGYVVLRHNGRLLSTKYERMIKLDKHINLKKRKMKMKQQSVFVENVQQDSTPQKKVRLGNSTDSVENCPVEMQVDRDTVTTGGLSRENGKSCSQGSYQLSQRDRLNKDECFRTICKESWNKKEGKINQSEDIHFSRNKQTNVERKTDSEYLNEGENSKQTKCSEWNFEDIRFLDIGVPGDIQLKGGISQKYLPKGIPPLSCEKIDKEQLKQKQKSQRRKETEIRYGQDLDTMDLNFSCDVSQPVKKVSASNWKEYKERLLESLEHNSFKSPVKHFWTDGVVPLIRPEEAINTFSVLKKLQVIPQWEGNSGVTSNTDTKKDFPKVSYDVYKPDAKFRKSSPGVPDHRVCIVRSEEDPPSLSSITSLYSYYDDEVPLHWAVVDDGEIAFYSFDNVSFPTQIFKG</sequence>
<reference evidence="4" key="1">
    <citation type="submission" date="2022-08" db="UniProtKB">
        <authorList>
            <consortium name="EnsemblMetazoa"/>
        </authorList>
    </citation>
    <scope>IDENTIFICATION</scope>
    <source>
        <strain evidence="4">05x7-T-G4-1.051#20</strain>
    </source>
</reference>
<accession>A0A8W8M1I5</accession>